<sequence length="311" mass="34130">MDAELENIKATLVVDKSSRKAAKRALKALQVQDPNIDAESETALASRSPPEQVTWGKFSGWVDEAFAEAPFEAKYWCVFKATNPDILNNAKVKKFGQVNIATIGGNLPAGISADDVWLFDPKCLHVFSVGTHKIKIRAGARSSCPAASGGARPRLALPAQSAAPAALPEPQEQSKEQPAPQEHVKEEPKAQPANPAMPKNRAITSVPSDPDKRHWSERLGHQVVESVSKGQWYCSDPVVPGNVMHCLREYKRHVLNLAPSRTEWPQHVTRFFSYVCNEICKTTHLDILSVLVGELRSIHQKAPTLLDDGAQ</sequence>
<dbReference type="EMBL" id="CAUYUJ010006224">
    <property type="protein sequence ID" value="CAK0816562.1"/>
    <property type="molecule type" value="Genomic_DNA"/>
</dbReference>
<reference evidence="2" key="1">
    <citation type="submission" date="2023-10" db="EMBL/GenBank/DDBJ databases">
        <authorList>
            <person name="Chen Y."/>
            <person name="Shah S."/>
            <person name="Dougan E. K."/>
            <person name="Thang M."/>
            <person name="Chan C."/>
        </authorList>
    </citation>
    <scope>NUCLEOTIDE SEQUENCE [LARGE SCALE GENOMIC DNA]</scope>
</reference>
<evidence type="ECO:0000313" key="2">
    <source>
        <dbReference type="EMBL" id="CAK0816562.1"/>
    </source>
</evidence>
<accession>A0ABN9RDB6</accession>
<proteinExistence type="predicted"/>
<feature type="non-terminal residue" evidence="2">
    <location>
        <position position="311"/>
    </location>
</feature>
<organism evidence="2 3">
    <name type="scientific">Prorocentrum cordatum</name>
    <dbReference type="NCBI Taxonomy" id="2364126"/>
    <lineage>
        <taxon>Eukaryota</taxon>
        <taxon>Sar</taxon>
        <taxon>Alveolata</taxon>
        <taxon>Dinophyceae</taxon>
        <taxon>Prorocentrales</taxon>
        <taxon>Prorocentraceae</taxon>
        <taxon>Prorocentrum</taxon>
    </lineage>
</organism>
<evidence type="ECO:0000313" key="3">
    <source>
        <dbReference type="Proteomes" id="UP001189429"/>
    </source>
</evidence>
<protein>
    <submittedName>
        <fullName evidence="2">Uncharacterized protein</fullName>
    </submittedName>
</protein>
<comment type="caution">
    <text evidence="2">The sequence shown here is derived from an EMBL/GenBank/DDBJ whole genome shotgun (WGS) entry which is preliminary data.</text>
</comment>
<dbReference type="Proteomes" id="UP001189429">
    <property type="component" value="Unassembled WGS sequence"/>
</dbReference>
<feature type="region of interest" description="Disordered" evidence="1">
    <location>
        <begin position="160"/>
        <end position="214"/>
    </location>
</feature>
<name>A0ABN9RDB6_9DINO</name>
<keyword evidence="3" id="KW-1185">Reference proteome</keyword>
<feature type="compositionally biased region" description="Low complexity" evidence="1">
    <location>
        <begin position="160"/>
        <end position="171"/>
    </location>
</feature>
<evidence type="ECO:0000256" key="1">
    <source>
        <dbReference type="SAM" id="MobiDB-lite"/>
    </source>
</evidence>
<gene>
    <name evidence="2" type="ORF">PCOR1329_LOCUS19492</name>
</gene>